<dbReference type="Proteomes" id="UP001234202">
    <property type="component" value="Unassembled WGS sequence"/>
</dbReference>
<sequence length="252" mass="27070">MASTQVYLAIARGDATAHSAAVKAHQEVADWLKKNASNYGLPNTIHELDDVQKETVQSMYEGENPGKACLIDEPESVVIGKLVFELSDKPNFAKFVQNFEALCTGASGHGFNKKALCYKGTPLHRYVPKFVLQGGDVTRFDGSGGESVFGGAMTDPKPPHTKHGYGTLSMASGSAKNSSTSQFFICLAQAGSPEATKKLDGKYFVFGHLVEGEQTLRKLESELEESRHAQAVKTGESTGIPVWIQDCGLSPA</sequence>
<gene>
    <name evidence="1" type="ORF">QFC24_003580</name>
</gene>
<protein>
    <submittedName>
        <fullName evidence="1">Uncharacterized protein</fullName>
    </submittedName>
</protein>
<evidence type="ECO:0000313" key="2">
    <source>
        <dbReference type="Proteomes" id="UP001234202"/>
    </source>
</evidence>
<keyword evidence="2" id="KW-1185">Reference proteome</keyword>
<organism evidence="1 2">
    <name type="scientific">Naganishia onofrii</name>
    <dbReference type="NCBI Taxonomy" id="1851511"/>
    <lineage>
        <taxon>Eukaryota</taxon>
        <taxon>Fungi</taxon>
        <taxon>Dikarya</taxon>
        <taxon>Basidiomycota</taxon>
        <taxon>Agaricomycotina</taxon>
        <taxon>Tremellomycetes</taxon>
        <taxon>Filobasidiales</taxon>
        <taxon>Filobasidiaceae</taxon>
        <taxon>Naganishia</taxon>
    </lineage>
</organism>
<evidence type="ECO:0000313" key="1">
    <source>
        <dbReference type="EMBL" id="KAJ9123804.1"/>
    </source>
</evidence>
<name>A0ACC2XIE4_9TREE</name>
<reference evidence="1" key="1">
    <citation type="submission" date="2023-04" db="EMBL/GenBank/DDBJ databases">
        <title>Draft Genome sequencing of Naganishia species isolated from polar environments using Oxford Nanopore Technology.</title>
        <authorList>
            <person name="Leo P."/>
            <person name="Venkateswaran K."/>
        </authorList>
    </citation>
    <scope>NUCLEOTIDE SEQUENCE</scope>
    <source>
        <strain evidence="1">DBVPG 5303</strain>
    </source>
</reference>
<accession>A0ACC2XIE4</accession>
<proteinExistence type="predicted"/>
<dbReference type="EMBL" id="JASBWV010000011">
    <property type="protein sequence ID" value="KAJ9123804.1"/>
    <property type="molecule type" value="Genomic_DNA"/>
</dbReference>
<comment type="caution">
    <text evidence="1">The sequence shown here is derived from an EMBL/GenBank/DDBJ whole genome shotgun (WGS) entry which is preliminary data.</text>
</comment>